<proteinExistence type="predicted"/>
<dbReference type="EMBL" id="CAKZ01000115">
    <property type="protein sequence ID" value="CCJ81774.1"/>
    <property type="molecule type" value="Genomic_DNA"/>
</dbReference>
<name>A0ABP1WB63_9ENTR</name>
<comment type="caution">
    <text evidence="1">The sequence shown here is derived from an EMBL/GenBank/DDBJ whole genome shotgun (WGS) entry which is preliminary data.</text>
</comment>
<accession>A0ABP1WB63</accession>
<dbReference type="Proteomes" id="UP000009342">
    <property type="component" value="Unassembled WGS sequence"/>
</dbReference>
<sequence>MDAGQRVFWFAVWLVVIRDKVRLAWSVGGLPFFGLDGVC</sequence>
<evidence type="ECO:0000313" key="2">
    <source>
        <dbReference type="Proteomes" id="UP000009342"/>
    </source>
</evidence>
<keyword evidence="2" id="KW-1185">Reference proteome</keyword>
<evidence type="ECO:0000313" key="1">
    <source>
        <dbReference type="EMBL" id="CCJ81774.1"/>
    </source>
</evidence>
<gene>
    <name evidence="1" type="ORF">BN134_2532</name>
</gene>
<organism evidence="1 2">
    <name type="scientific">Cronobacter dublinensis 1210</name>
    <dbReference type="NCBI Taxonomy" id="1208656"/>
    <lineage>
        <taxon>Bacteria</taxon>
        <taxon>Pseudomonadati</taxon>
        <taxon>Pseudomonadota</taxon>
        <taxon>Gammaproteobacteria</taxon>
        <taxon>Enterobacterales</taxon>
        <taxon>Enterobacteriaceae</taxon>
        <taxon>Cronobacter</taxon>
    </lineage>
</organism>
<reference evidence="2" key="1">
    <citation type="journal article" date="2012" name="PLoS ONE">
        <title>Comparative analysis of genome sequences covering the seven cronobacter species.</title>
        <authorList>
            <person name="Joseph S."/>
            <person name="Desai P."/>
            <person name="Ji Y."/>
            <person name="Cummings C.A."/>
            <person name="Shih R."/>
            <person name="Degoricija L."/>
            <person name="Rico A."/>
            <person name="Brzoska P."/>
            <person name="Hamby S.E."/>
            <person name="Masood N."/>
            <person name="Hariri S."/>
            <person name="Sonbol H."/>
            <person name="Chuzhanova N."/>
            <person name="McClelland M."/>
            <person name="Furtado M.R."/>
            <person name="Forsythe S.J."/>
        </authorList>
    </citation>
    <scope>NUCLEOTIDE SEQUENCE [LARGE SCALE GENOMIC DNA]</scope>
    <source>
        <strain evidence="2">1210</strain>
    </source>
</reference>
<protein>
    <submittedName>
        <fullName evidence="1">Uncharacterized protein</fullName>
    </submittedName>
</protein>